<dbReference type="SUPFAM" id="SSF47616">
    <property type="entry name" value="GST C-terminal domain-like"/>
    <property type="match status" value="1"/>
</dbReference>
<organism evidence="3 4">
    <name type="scientific">Batillaria attramentaria</name>
    <dbReference type="NCBI Taxonomy" id="370345"/>
    <lineage>
        <taxon>Eukaryota</taxon>
        <taxon>Metazoa</taxon>
        <taxon>Spiralia</taxon>
        <taxon>Lophotrochozoa</taxon>
        <taxon>Mollusca</taxon>
        <taxon>Gastropoda</taxon>
        <taxon>Caenogastropoda</taxon>
        <taxon>Sorbeoconcha</taxon>
        <taxon>Cerithioidea</taxon>
        <taxon>Batillariidae</taxon>
        <taxon>Batillaria</taxon>
    </lineage>
</organism>
<dbReference type="Gene3D" id="1.20.1050.10">
    <property type="match status" value="1"/>
</dbReference>
<sequence>MECNYLDCVFPDKPGDTWLFGPTFTAADITFSVLLHRLTLLGMDSRFFPAATCPHTHRYRQQLLRQPAFIRIQKEVSGLRFTLIWEDFKAISPYMAAFAGVGVTAGLAYLFLRRLR</sequence>
<dbReference type="Proteomes" id="UP001519460">
    <property type="component" value="Unassembled WGS sequence"/>
</dbReference>
<feature type="transmembrane region" description="Helical" evidence="2">
    <location>
        <begin position="91"/>
        <end position="112"/>
    </location>
</feature>
<keyword evidence="2" id="KW-0812">Transmembrane</keyword>
<proteinExistence type="inferred from homology"/>
<evidence type="ECO:0000256" key="1">
    <source>
        <dbReference type="ARBA" id="ARBA00007409"/>
    </source>
</evidence>
<name>A0ABD0LHB6_9CAEN</name>
<comment type="similarity">
    <text evidence="1">Belongs to the GST superfamily.</text>
</comment>
<evidence type="ECO:0000256" key="2">
    <source>
        <dbReference type="SAM" id="Phobius"/>
    </source>
</evidence>
<dbReference type="PANTHER" id="PTHR44188">
    <property type="entry name" value="GDAP1, ISOFORM A"/>
    <property type="match status" value="1"/>
</dbReference>
<dbReference type="EMBL" id="JACVVK020000048">
    <property type="protein sequence ID" value="KAK7498845.1"/>
    <property type="molecule type" value="Genomic_DNA"/>
</dbReference>
<protein>
    <recommendedName>
        <fullName evidence="5">GST C-terminal domain-containing protein</fullName>
    </recommendedName>
</protein>
<keyword evidence="2" id="KW-1133">Transmembrane helix</keyword>
<keyword evidence="4" id="KW-1185">Reference proteome</keyword>
<keyword evidence="2" id="KW-0472">Membrane</keyword>
<reference evidence="3 4" key="1">
    <citation type="journal article" date="2023" name="Sci. Data">
        <title>Genome assembly of the Korean intertidal mud-creeper Batillaria attramentaria.</title>
        <authorList>
            <person name="Patra A.K."/>
            <person name="Ho P.T."/>
            <person name="Jun S."/>
            <person name="Lee S.J."/>
            <person name="Kim Y."/>
            <person name="Won Y.J."/>
        </authorList>
    </citation>
    <scope>NUCLEOTIDE SEQUENCE [LARGE SCALE GENOMIC DNA]</scope>
    <source>
        <strain evidence="3">Wonlab-2016</strain>
    </source>
</reference>
<dbReference type="InterPro" id="IPR036282">
    <property type="entry name" value="Glutathione-S-Trfase_C_sf"/>
</dbReference>
<evidence type="ECO:0008006" key="5">
    <source>
        <dbReference type="Google" id="ProtNLM"/>
    </source>
</evidence>
<dbReference type="PANTHER" id="PTHR44188:SF1">
    <property type="entry name" value="GDAP1, ISOFORM A"/>
    <property type="match status" value="1"/>
</dbReference>
<evidence type="ECO:0000313" key="3">
    <source>
        <dbReference type="EMBL" id="KAK7498845.1"/>
    </source>
</evidence>
<evidence type="ECO:0000313" key="4">
    <source>
        <dbReference type="Proteomes" id="UP001519460"/>
    </source>
</evidence>
<accession>A0ABD0LHB6</accession>
<dbReference type="AlphaFoldDB" id="A0ABD0LHB6"/>
<comment type="caution">
    <text evidence="3">The sequence shown here is derived from an EMBL/GenBank/DDBJ whole genome shotgun (WGS) entry which is preliminary data.</text>
</comment>
<gene>
    <name evidence="3" type="ORF">BaRGS_00009937</name>
</gene>